<evidence type="ECO:0000259" key="1">
    <source>
        <dbReference type="Pfam" id="PF03888"/>
    </source>
</evidence>
<sequence>MKFILKKITVFLIALSITFYTHIPARCEDGNEILKKALETEGMVDLSGFCYTASLMKPYEFSNNVKVFWKRPGKTRMEYFSGNILQMIVITTKDKSIEFSPAENIVYIKEISPQKKELEKTKQSLLFSNYEAKIAGKETVSGRDATLVKVDSRYPDRPSKKLWIDDKTGTILKSEQYSSSGNLIFLTYFKKINFNSVINDSFFMPPQGMSVRTVSEPKKKNFTPEDLSKLVGFKVVIPYSIPEGYVLEGCYVYQCGCGVDMAHMRFFDGLNSISIFEGKKDCPVCSKDKGMGFFRGRRGRMGMGRGRGMGCSPRECELLDRRQERVMAFTDKEIRFVIIGDIPESDANRIADGLKK</sequence>
<dbReference type="InterPro" id="IPR052944">
    <property type="entry name" value="Sporulation_related"/>
</dbReference>
<protein>
    <recommendedName>
        <fullName evidence="1">MucB/RseB N-terminal domain-containing protein</fullName>
    </recommendedName>
</protein>
<dbReference type="InterPro" id="IPR029046">
    <property type="entry name" value="LolA/LolB/LppX"/>
</dbReference>
<dbReference type="InterPro" id="IPR033434">
    <property type="entry name" value="MucB/RseB_N"/>
</dbReference>
<feature type="domain" description="MucB/RseB N-terminal" evidence="1">
    <location>
        <begin position="117"/>
        <end position="200"/>
    </location>
</feature>
<dbReference type="EMBL" id="MGDI01000033">
    <property type="protein sequence ID" value="OGL52160.1"/>
    <property type="molecule type" value="Genomic_DNA"/>
</dbReference>
<organism evidence="2 3">
    <name type="scientific">Candidatus Schekmanbacteria bacterium RIFCSPLOWO2_12_FULL_38_15</name>
    <dbReference type="NCBI Taxonomy" id="1817883"/>
    <lineage>
        <taxon>Bacteria</taxon>
        <taxon>Candidatus Schekmaniibacteriota</taxon>
    </lineage>
</organism>
<proteinExistence type="predicted"/>
<dbReference type="Gene3D" id="3.30.200.100">
    <property type="entry name" value="MucB/RseB, C-terminal domain"/>
    <property type="match status" value="1"/>
</dbReference>
<reference evidence="2 3" key="1">
    <citation type="journal article" date="2016" name="Nat. Commun.">
        <title>Thousands of microbial genomes shed light on interconnected biogeochemical processes in an aquifer system.</title>
        <authorList>
            <person name="Anantharaman K."/>
            <person name="Brown C.T."/>
            <person name="Hug L.A."/>
            <person name="Sharon I."/>
            <person name="Castelle C.J."/>
            <person name="Probst A.J."/>
            <person name="Thomas B.C."/>
            <person name="Singh A."/>
            <person name="Wilkins M.J."/>
            <person name="Karaoz U."/>
            <person name="Brodie E.L."/>
            <person name="Williams K.H."/>
            <person name="Hubbard S.S."/>
            <person name="Banfield J.F."/>
        </authorList>
    </citation>
    <scope>NUCLEOTIDE SEQUENCE [LARGE SCALE GENOMIC DNA]</scope>
</reference>
<dbReference type="Proteomes" id="UP000178082">
    <property type="component" value="Unassembled WGS sequence"/>
</dbReference>
<dbReference type="PANTHER" id="PTHR37507">
    <property type="entry name" value="SPORULATION PROTEIN YDCC"/>
    <property type="match status" value="1"/>
</dbReference>
<dbReference type="Pfam" id="PF03888">
    <property type="entry name" value="MucB_RseB"/>
    <property type="match status" value="1"/>
</dbReference>
<dbReference type="InterPro" id="IPR038484">
    <property type="entry name" value="MucB/RseB_C_sf"/>
</dbReference>
<dbReference type="STRING" id="1817883.A3G31_07005"/>
<gene>
    <name evidence="2" type="ORF">A3G31_07005</name>
</gene>
<dbReference type="AlphaFoldDB" id="A0A1F7SEG6"/>
<dbReference type="SUPFAM" id="SSF89392">
    <property type="entry name" value="Prokaryotic lipoproteins and lipoprotein localization factors"/>
    <property type="match status" value="1"/>
</dbReference>
<dbReference type="PANTHER" id="PTHR37507:SF2">
    <property type="entry name" value="SPORULATION PROTEIN YDCC"/>
    <property type="match status" value="1"/>
</dbReference>
<name>A0A1F7SEG6_9BACT</name>
<dbReference type="Gene3D" id="2.50.20.10">
    <property type="entry name" value="Lipoprotein localisation LolA/LolB/LppX"/>
    <property type="match status" value="1"/>
</dbReference>
<accession>A0A1F7SEG6</accession>
<evidence type="ECO:0000313" key="3">
    <source>
        <dbReference type="Proteomes" id="UP000178082"/>
    </source>
</evidence>
<evidence type="ECO:0000313" key="2">
    <source>
        <dbReference type="EMBL" id="OGL52160.1"/>
    </source>
</evidence>
<comment type="caution">
    <text evidence="2">The sequence shown here is derived from an EMBL/GenBank/DDBJ whole genome shotgun (WGS) entry which is preliminary data.</text>
</comment>